<dbReference type="EMBL" id="CZPZ01000031">
    <property type="protein sequence ID" value="CUS38249.1"/>
    <property type="molecule type" value="Genomic_DNA"/>
</dbReference>
<gene>
    <name evidence="1" type="ORF">COMA2_40274</name>
</gene>
<keyword evidence="2" id="KW-1185">Reference proteome</keyword>
<dbReference type="Proteomes" id="UP000198736">
    <property type="component" value="Unassembled WGS sequence"/>
</dbReference>
<protein>
    <submittedName>
        <fullName evidence="1">Uncharacterized protein</fullName>
    </submittedName>
</protein>
<accession>A0A0S4LMR0</accession>
<proteinExistence type="predicted"/>
<evidence type="ECO:0000313" key="1">
    <source>
        <dbReference type="EMBL" id="CUS38249.1"/>
    </source>
</evidence>
<organism evidence="1 2">
    <name type="scientific">Candidatus Nitrospira nitrificans</name>
    <dbReference type="NCBI Taxonomy" id="1742973"/>
    <lineage>
        <taxon>Bacteria</taxon>
        <taxon>Pseudomonadati</taxon>
        <taxon>Nitrospirota</taxon>
        <taxon>Nitrospiria</taxon>
        <taxon>Nitrospirales</taxon>
        <taxon>Nitrospiraceae</taxon>
        <taxon>Nitrospira</taxon>
    </lineage>
</organism>
<reference evidence="2" key="1">
    <citation type="submission" date="2015-10" db="EMBL/GenBank/DDBJ databases">
        <authorList>
            <person name="Luecker S."/>
            <person name="Luecker S."/>
        </authorList>
    </citation>
    <scope>NUCLEOTIDE SEQUENCE [LARGE SCALE GENOMIC DNA]</scope>
</reference>
<evidence type="ECO:0000313" key="2">
    <source>
        <dbReference type="Proteomes" id="UP000198736"/>
    </source>
</evidence>
<dbReference type="STRING" id="1742973.COMA2_40274"/>
<name>A0A0S4LMR0_9BACT</name>
<dbReference type="AlphaFoldDB" id="A0A0S4LMR0"/>
<sequence length="59" mass="6291">MHLPQWRIPSSRCPPLIEPGAGCVYSRIFSVGLVQAVEEVGLASATVLTCSVRIVLGEP</sequence>